<dbReference type="RefSeq" id="WP_133185043.1">
    <property type="nucleotide sequence ID" value="NZ_SMOD01000018.1"/>
</dbReference>
<protein>
    <submittedName>
        <fullName evidence="1">Uncharacterized protein</fullName>
    </submittedName>
</protein>
<dbReference type="AlphaFoldDB" id="A0A4R5LA14"/>
<dbReference type="OrthoDB" id="9008242at2"/>
<sequence length="86" mass="9004">MYATRPCTTTCVIDGAPVTFTFYPDTGVLRVCDAVGHCLREDRWRGSGAQLLDAIRELSGANPIDAIASPAEAAAAPANDTHVEAA</sequence>
<organism evidence="1 2">
    <name type="scientific">Paraburkholderia guartelaensis</name>
    <dbReference type="NCBI Taxonomy" id="2546446"/>
    <lineage>
        <taxon>Bacteria</taxon>
        <taxon>Pseudomonadati</taxon>
        <taxon>Pseudomonadota</taxon>
        <taxon>Betaproteobacteria</taxon>
        <taxon>Burkholderiales</taxon>
        <taxon>Burkholderiaceae</taxon>
        <taxon>Paraburkholderia</taxon>
    </lineage>
</organism>
<proteinExistence type="predicted"/>
<name>A0A4R5LA14_9BURK</name>
<reference evidence="1 2" key="1">
    <citation type="submission" date="2019-03" db="EMBL/GenBank/DDBJ databases">
        <title>Paraburkholderia sp. isolated from native Mimosa gymnas in Guartela State Park, Brazil.</title>
        <authorList>
            <person name="Paulitsch F."/>
            <person name="Hungria M."/>
            <person name="Delamuta J.R.M."/>
            <person name="Ribeiro R.A."/>
            <person name="Dall'Agnol R."/>
            <person name="Silva J.S.B."/>
        </authorList>
    </citation>
    <scope>NUCLEOTIDE SEQUENCE [LARGE SCALE GENOMIC DNA]</scope>
    <source>
        <strain evidence="1 2">CNPSo 3008</strain>
    </source>
</reference>
<accession>A0A4R5LA14</accession>
<gene>
    <name evidence="1" type="ORF">E1N52_23025</name>
</gene>
<evidence type="ECO:0000313" key="2">
    <source>
        <dbReference type="Proteomes" id="UP000295606"/>
    </source>
</evidence>
<comment type="caution">
    <text evidence="1">The sequence shown here is derived from an EMBL/GenBank/DDBJ whole genome shotgun (WGS) entry which is preliminary data.</text>
</comment>
<evidence type="ECO:0000313" key="1">
    <source>
        <dbReference type="EMBL" id="TDG05802.1"/>
    </source>
</evidence>
<dbReference type="Proteomes" id="UP000295606">
    <property type="component" value="Unassembled WGS sequence"/>
</dbReference>
<dbReference type="EMBL" id="SMOD01000018">
    <property type="protein sequence ID" value="TDG05802.1"/>
    <property type="molecule type" value="Genomic_DNA"/>
</dbReference>